<evidence type="ECO:0000313" key="3">
    <source>
        <dbReference type="EMBL" id="GLJ58837.1"/>
    </source>
</evidence>
<dbReference type="PANTHER" id="PTHR31636">
    <property type="entry name" value="OSJNBA0084A10.13 PROTEIN-RELATED"/>
    <property type="match status" value="1"/>
</dbReference>
<reference evidence="3" key="1">
    <citation type="submission" date="2022-12" db="EMBL/GenBank/DDBJ databases">
        <title>Chromosome-Level Genome Assembly of Japanese Cedar (Cryptomeriajaponica D. Don).</title>
        <authorList>
            <person name="Fujino T."/>
            <person name="Yamaguchi K."/>
            <person name="Yokoyama T."/>
            <person name="Hamanaka T."/>
            <person name="Harazono Y."/>
            <person name="Kamada H."/>
            <person name="Kobayashi W."/>
            <person name="Ujino-Ihara T."/>
            <person name="Uchiyama K."/>
            <person name="Matsumoto A."/>
            <person name="Izuno A."/>
            <person name="Tsumura Y."/>
            <person name="Toyoda A."/>
            <person name="Shigenobu S."/>
            <person name="Moriguchi Y."/>
            <person name="Ueno S."/>
            <person name="Kasahara M."/>
        </authorList>
    </citation>
    <scope>NUCLEOTIDE SEQUENCE</scope>
</reference>
<dbReference type="InterPro" id="IPR005202">
    <property type="entry name" value="TF_GRAS"/>
</dbReference>
<proteinExistence type="predicted"/>
<evidence type="ECO:0000256" key="2">
    <source>
        <dbReference type="ARBA" id="ARBA00023163"/>
    </source>
</evidence>
<dbReference type="PROSITE" id="PS50985">
    <property type="entry name" value="GRAS"/>
    <property type="match status" value="1"/>
</dbReference>
<keyword evidence="1" id="KW-0805">Transcription regulation</keyword>
<organism evidence="3 4">
    <name type="scientific">Cryptomeria japonica</name>
    <name type="common">Japanese cedar</name>
    <name type="synonym">Cupressus japonica</name>
    <dbReference type="NCBI Taxonomy" id="3369"/>
    <lineage>
        <taxon>Eukaryota</taxon>
        <taxon>Viridiplantae</taxon>
        <taxon>Streptophyta</taxon>
        <taxon>Embryophyta</taxon>
        <taxon>Tracheophyta</taxon>
        <taxon>Spermatophyta</taxon>
        <taxon>Pinopsida</taxon>
        <taxon>Pinidae</taxon>
        <taxon>Conifers II</taxon>
        <taxon>Cupressales</taxon>
        <taxon>Cupressaceae</taxon>
        <taxon>Cryptomeria</taxon>
    </lineage>
</organism>
<dbReference type="Pfam" id="PF03514">
    <property type="entry name" value="GRAS"/>
    <property type="match status" value="1"/>
</dbReference>
<dbReference type="EMBL" id="BSEH01000566">
    <property type="protein sequence ID" value="GLJ58837.1"/>
    <property type="molecule type" value="Genomic_DNA"/>
</dbReference>
<evidence type="ECO:0000313" key="4">
    <source>
        <dbReference type="Proteomes" id="UP001234787"/>
    </source>
</evidence>
<evidence type="ECO:0000256" key="1">
    <source>
        <dbReference type="ARBA" id="ARBA00023015"/>
    </source>
</evidence>
<sequence length="482" mass="55045">MRNPKRWKWYQIKITEDKLRQQMDDQNLFGRFEEFPSTPNIHTSHQFSLPTTEGHENALSSEEIIKAAGAQYMHAWAEEGFNLNYSLAVPGLPGEEQNGIELAHLVLASAEMVSNQRYEEASRLLGQCKIFSSHLGNPIERLCYYFSEALQERMERQTCSEPYKGKEITPDVADKYRSDYGKSEFASLAALCTSVLPYCRILQFTAVEAILDAVRHERRIHVIDLGIRTGCQWTALIQSLSLKHSSSSSVKHLKITAVGVNSDDLEDSGRRLTVFARAMGISFSFCSVKISKFEEINEDLFNVQAGEFVAVNAPTVFKTLLYDPTLLGNTVNVIRKLNPRVLLSSEVEGQHNSPFFADRFVEALFYYSAYFDCLEAMLPDRNDLKRVKFEEVCCGSQIRSMIACEGEDRRVRHVKMDIWRSFFTWAGFREKKFSYQAWCQARLLLKQYVNAESFTIESNGSAMSVGWKGRPLHTLSIWACKK</sequence>
<evidence type="ECO:0008006" key="5">
    <source>
        <dbReference type="Google" id="ProtNLM"/>
    </source>
</evidence>
<gene>
    <name evidence="3" type="ORF">SUGI_1479730</name>
</gene>
<protein>
    <recommendedName>
        <fullName evidence="5">GRAS family transcription factor</fullName>
    </recommendedName>
</protein>
<accession>A0AAD3RPJ7</accession>
<comment type="caution">
    <text evidence="3">The sequence shown here is derived from an EMBL/GenBank/DDBJ whole genome shotgun (WGS) entry which is preliminary data.</text>
</comment>
<name>A0AAD3RPJ7_CRYJA</name>
<keyword evidence="2" id="KW-0804">Transcription</keyword>
<dbReference type="Proteomes" id="UP001234787">
    <property type="component" value="Unassembled WGS sequence"/>
</dbReference>
<dbReference type="AlphaFoldDB" id="A0AAD3RPJ7"/>
<keyword evidence="4" id="KW-1185">Reference proteome</keyword>